<dbReference type="Pfam" id="PF00076">
    <property type="entry name" value="RRM_1"/>
    <property type="match status" value="2"/>
</dbReference>
<feature type="domain" description="RRM" evidence="7">
    <location>
        <begin position="195"/>
        <end position="289"/>
    </location>
</feature>
<evidence type="ECO:0000313" key="9">
    <source>
        <dbReference type="Proteomes" id="UP000594260"/>
    </source>
</evidence>
<evidence type="ECO:0000256" key="6">
    <source>
        <dbReference type="SAM" id="MobiDB-lite"/>
    </source>
</evidence>
<feature type="region of interest" description="Disordered" evidence="6">
    <location>
        <begin position="130"/>
        <end position="174"/>
    </location>
</feature>
<dbReference type="OMA" id="CAVPKKG"/>
<dbReference type="KEGG" id="vde:111255258"/>
<dbReference type="InterPro" id="IPR012677">
    <property type="entry name" value="Nucleotide-bd_a/b_plait_sf"/>
</dbReference>
<comment type="similarity">
    <text evidence="2">Belongs to the RRM RBM34 family.</text>
</comment>
<dbReference type="CDD" id="cd12394">
    <property type="entry name" value="RRM1_RBM34"/>
    <property type="match status" value="1"/>
</dbReference>
<dbReference type="Gene3D" id="3.30.70.330">
    <property type="match status" value="2"/>
</dbReference>
<dbReference type="AlphaFoldDB" id="A0A7M7KYK4"/>
<comment type="subcellular location">
    <subcellularLocation>
        <location evidence="1">Nucleus</location>
        <location evidence="1">Nucleolus</location>
    </subcellularLocation>
</comment>
<keyword evidence="3 5" id="KW-0694">RNA-binding</keyword>
<evidence type="ECO:0000256" key="4">
    <source>
        <dbReference type="ARBA" id="ARBA00023242"/>
    </source>
</evidence>
<dbReference type="GO" id="GO:0019843">
    <property type="term" value="F:rRNA binding"/>
    <property type="evidence" value="ECO:0007669"/>
    <property type="project" value="TreeGrafter"/>
</dbReference>
<sequence>MAEYVAGALSALFGRKSSFNNAEGSEPVKLTHVKQMYEEFKPRKAPTKVGKELGDQQVQFKKQDVKRKLAEGKSSEAAHITAKKGRFVYALPQTEKLNERTPKACETLKSPRKGMSNKEAALFRINKKKAKSETIEHDSGDIKVQKRTKKEQDSELKETAKHKDTDKVKSEGVENEEDNKRNFCYYEDDPTYIPRTIFVKNLPPKTRRKQIKEIFGKCGDILFVRFTNAIPAKSSIPAEAAVKKRSLIKEGTTICSYVVFADINSVTAALSLNGIEFEGHHLRVDRREASTVPPKRSVFCGNIPFDVTDDELWEFFGEAGQIDYVRVIRDSITGNGKGIAFVVFKESSAAMMALEFSGKVLKNRTIRVTAIEKKKQSGDARGTVAASKNIQMGGSKERINKKKMERKSQQQERKQKGLKKCAGKFGKQKREKLKKSIKKEKTSKFKKNLARKLQGMS</sequence>
<reference evidence="8" key="1">
    <citation type="submission" date="2021-01" db="UniProtKB">
        <authorList>
            <consortium name="EnsemblMetazoa"/>
        </authorList>
    </citation>
    <scope>IDENTIFICATION</scope>
</reference>
<dbReference type="EnsemblMetazoa" id="XM_022817022">
    <property type="protein sequence ID" value="XP_022672757"/>
    <property type="gene ID" value="LOC111255258"/>
</dbReference>
<feature type="region of interest" description="Disordered" evidence="6">
    <location>
        <begin position="390"/>
        <end position="457"/>
    </location>
</feature>
<dbReference type="SUPFAM" id="SSF54928">
    <property type="entry name" value="RNA-binding domain, RBD"/>
    <property type="match status" value="2"/>
</dbReference>
<dbReference type="SMART" id="SM00360">
    <property type="entry name" value="RRM"/>
    <property type="match status" value="2"/>
</dbReference>
<name>A0A7M7KYK4_VARDE</name>
<dbReference type="FunCoup" id="A0A7M7KYK4">
    <property type="interactions" value="472"/>
</dbReference>
<feature type="compositionally biased region" description="Basic and acidic residues" evidence="6">
    <location>
        <begin position="131"/>
        <end position="172"/>
    </location>
</feature>
<dbReference type="PROSITE" id="PS50102">
    <property type="entry name" value="RRM"/>
    <property type="match status" value="2"/>
</dbReference>
<feature type="domain" description="RRM" evidence="7">
    <location>
        <begin position="296"/>
        <end position="373"/>
    </location>
</feature>
<evidence type="ECO:0000256" key="1">
    <source>
        <dbReference type="ARBA" id="ARBA00004604"/>
    </source>
</evidence>
<feature type="compositionally biased region" description="Basic residues" evidence="6">
    <location>
        <begin position="416"/>
        <end position="438"/>
    </location>
</feature>
<accession>A0A7M7KYK4</accession>
<evidence type="ECO:0000256" key="5">
    <source>
        <dbReference type="PROSITE-ProRule" id="PRU00176"/>
    </source>
</evidence>
<dbReference type="GO" id="GO:0005730">
    <property type="term" value="C:nucleolus"/>
    <property type="evidence" value="ECO:0007669"/>
    <property type="project" value="UniProtKB-SubCell"/>
</dbReference>
<proteinExistence type="inferred from homology"/>
<keyword evidence="9" id="KW-1185">Reference proteome</keyword>
<evidence type="ECO:0000256" key="2">
    <source>
        <dbReference type="ARBA" id="ARBA00007077"/>
    </source>
</evidence>
<dbReference type="RefSeq" id="XP_022672757.1">
    <property type="nucleotide sequence ID" value="XM_022817022.1"/>
</dbReference>
<feature type="compositionally biased region" description="Basic and acidic residues" evidence="6">
    <location>
        <begin position="406"/>
        <end position="415"/>
    </location>
</feature>
<dbReference type="GeneID" id="111255258"/>
<dbReference type="RefSeq" id="XP_022672756.1">
    <property type="nucleotide sequence ID" value="XM_022817021.1"/>
</dbReference>
<dbReference type="InterPro" id="IPR034221">
    <property type="entry name" value="RBM34_RRM2"/>
</dbReference>
<dbReference type="InParanoid" id="A0A7M7KYK4"/>
<evidence type="ECO:0000256" key="3">
    <source>
        <dbReference type="ARBA" id="ARBA00022884"/>
    </source>
</evidence>
<dbReference type="PANTHER" id="PTHR23236:SF25">
    <property type="entry name" value="RNA-BINDING PROTEIN 34"/>
    <property type="match status" value="1"/>
</dbReference>
<dbReference type="CDD" id="cd12395">
    <property type="entry name" value="RRM2_RBM34"/>
    <property type="match status" value="1"/>
</dbReference>
<dbReference type="EnsemblMetazoa" id="XM_022817021">
    <property type="protein sequence ID" value="XP_022672756"/>
    <property type="gene ID" value="LOC111255258"/>
</dbReference>
<evidence type="ECO:0000313" key="8">
    <source>
        <dbReference type="EnsemblMetazoa" id="XP_022672756"/>
    </source>
</evidence>
<dbReference type="PANTHER" id="PTHR23236">
    <property type="entry name" value="EUKARYOTIC TRANSLATION INITIATION FACTOR 4B/4H"/>
    <property type="match status" value="1"/>
</dbReference>
<dbReference type="GO" id="GO:0000463">
    <property type="term" value="P:maturation of LSU-rRNA from tricistronic rRNA transcript (SSU-rRNA, 5.8S rRNA, LSU-rRNA)"/>
    <property type="evidence" value="ECO:0007669"/>
    <property type="project" value="TreeGrafter"/>
</dbReference>
<dbReference type="InterPro" id="IPR035979">
    <property type="entry name" value="RBD_domain_sf"/>
</dbReference>
<dbReference type="Proteomes" id="UP000594260">
    <property type="component" value="Unplaced"/>
</dbReference>
<dbReference type="InterPro" id="IPR000504">
    <property type="entry name" value="RRM_dom"/>
</dbReference>
<protein>
    <recommendedName>
        <fullName evidence="7">RRM domain-containing protein</fullName>
    </recommendedName>
</protein>
<organism evidence="8 9">
    <name type="scientific">Varroa destructor</name>
    <name type="common">Honeybee mite</name>
    <dbReference type="NCBI Taxonomy" id="109461"/>
    <lineage>
        <taxon>Eukaryota</taxon>
        <taxon>Metazoa</taxon>
        <taxon>Ecdysozoa</taxon>
        <taxon>Arthropoda</taxon>
        <taxon>Chelicerata</taxon>
        <taxon>Arachnida</taxon>
        <taxon>Acari</taxon>
        <taxon>Parasitiformes</taxon>
        <taxon>Mesostigmata</taxon>
        <taxon>Gamasina</taxon>
        <taxon>Dermanyssoidea</taxon>
        <taxon>Varroidae</taxon>
        <taxon>Varroa</taxon>
    </lineage>
</organism>
<evidence type="ECO:0000259" key="7">
    <source>
        <dbReference type="PROSITE" id="PS50102"/>
    </source>
</evidence>
<dbReference type="OrthoDB" id="442677at2759"/>
<keyword evidence="4" id="KW-0539">Nucleus</keyword>